<accession>A0A192H4I4</accession>
<name>A0A192H4I4_9LACO</name>
<evidence type="ECO:0000256" key="3">
    <source>
        <dbReference type="ARBA" id="ARBA00023210"/>
    </source>
</evidence>
<evidence type="ECO:0000256" key="5">
    <source>
        <dbReference type="ARBA" id="ARBA00046874"/>
    </source>
</evidence>
<evidence type="ECO:0000256" key="4">
    <source>
        <dbReference type="ARBA" id="ARBA00023306"/>
    </source>
</evidence>
<dbReference type="InterPro" id="IPR016098">
    <property type="entry name" value="CAP/MinC_C"/>
</dbReference>
<proteinExistence type="inferred from homology"/>
<dbReference type="InterPro" id="IPR055219">
    <property type="entry name" value="MinC_N_1"/>
</dbReference>
<dbReference type="STRING" id="375175.AYR53_10515"/>
<dbReference type="RefSeq" id="WP_068224880.1">
    <property type="nucleotide sequence ID" value="NZ_CP014623.1"/>
</dbReference>
<keyword evidence="4" id="KW-0131">Cell cycle</keyword>
<organism evidence="8 9">
    <name type="scientific">Loigolactobacillus backii</name>
    <dbReference type="NCBI Taxonomy" id="375175"/>
    <lineage>
        <taxon>Bacteria</taxon>
        <taxon>Bacillati</taxon>
        <taxon>Bacillota</taxon>
        <taxon>Bacilli</taxon>
        <taxon>Lactobacillales</taxon>
        <taxon>Lactobacillaceae</taxon>
        <taxon>Loigolactobacillus</taxon>
    </lineage>
</organism>
<gene>
    <name evidence="8" type="ORF">AYR53_10515</name>
</gene>
<dbReference type="SUPFAM" id="SSF63848">
    <property type="entry name" value="Cell-division inhibitor MinC, C-terminal domain"/>
    <property type="match status" value="1"/>
</dbReference>
<dbReference type="EMBL" id="CP014873">
    <property type="protein sequence ID" value="ANK63158.1"/>
    <property type="molecule type" value="Genomic_DNA"/>
</dbReference>
<comment type="similarity">
    <text evidence="1">Belongs to the MinC family.</text>
</comment>
<dbReference type="Gene3D" id="3.30.160.540">
    <property type="match status" value="1"/>
</dbReference>
<dbReference type="GeneID" id="42982691"/>
<evidence type="ECO:0000256" key="1">
    <source>
        <dbReference type="ARBA" id="ARBA00006291"/>
    </source>
</evidence>
<dbReference type="Gene3D" id="2.160.20.70">
    <property type="match status" value="1"/>
</dbReference>
<evidence type="ECO:0000313" key="8">
    <source>
        <dbReference type="EMBL" id="ANK63158.1"/>
    </source>
</evidence>
<evidence type="ECO:0000259" key="7">
    <source>
        <dbReference type="Pfam" id="PF22642"/>
    </source>
</evidence>
<dbReference type="PANTHER" id="PTHR34108:SF1">
    <property type="entry name" value="SEPTUM SITE-DETERMINING PROTEIN MINC"/>
    <property type="match status" value="1"/>
</dbReference>
<reference evidence="8 9" key="1">
    <citation type="submission" date="2016-03" db="EMBL/GenBank/DDBJ databases">
        <title>Pediococcus and Lactobacillus from brewery environment - whole genome sequencing and assembly.</title>
        <authorList>
            <person name="Behr J."/>
            <person name="Geissler A.J."/>
            <person name="Vogel R.F."/>
        </authorList>
    </citation>
    <scope>NUCLEOTIDE SEQUENCE [LARGE SCALE GENOMIC DNA]</scope>
    <source>
        <strain evidence="8 9">TMW 1.1989</strain>
    </source>
</reference>
<dbReference type="OrthoDB" id="9790810at2"/>
<dbReference type="Proteomes" id="UP000078582">
    <property type="component" value="Chromosome"/>
</dbReference>
<dbReference type="Pfam" id="PF22642">
    <property type="entry name" value="MinC_N_1"/>
    <property type="match status" value="1"/>
</dbReference>
<keyword evidence="2 8" id="KW-0132">Cell division</keyword>
<dbReference type="GO" id="GO:0000917">
    <property type="term" value="P:division septum assembly"/>
    <property type="evidence" value="ECO:0007669"/>
    <property type="project" value="UniProtKB-KW"/>
</dbReference>
<keyword evidence="3" id="KW-0717">Septation</keyword>
<feature type="domain" description="Septum formation inhibitor MinC C-terminal" evidence="6">
    <location>
        <begin position="107"/>
        <end position="195"/>
    </location>
</feature>
<sequence length="223" mass="24939">MQDVILKGRQDGYQITLKQDSAISGIMTELTDLFVRLNQEKKVPGNKIINFTIKTENRLLTEKQQQQIYALIEQYPQFQVTTIEASVMTHQAAQNWKQQDNVHLNRAIIRSGQEIDVEGDVLFIGQIHNGGILKATGSVFLLGVCEGVVQAGFPDNEDALIVGDLTDAFQVRISGSVGIIADEERHFDGRSVAYINDLHLLDYSTLDNLKAIRPRLYNKIGEA</sequence>
<protein>
    <submittedName>
        <fullName evidence="8">Cell division protein</fullName>
    </submittedName>
</protein>
<keyword evidence="9" id="KW-1185">Reference proteome</keyword>
<comment type="subunit">
    <text evidence="5">Interacts with MinD and FtsZ.</text>
</comment>
<dbReference type="InterPro" id="IPR036145">
    <property type="entry name" value="MinC_C_sf"/>
</dbReference>
<dbReference type="KEGG" id="lbt:AYR52_05490"/>
<dbReference type="InterPro" id="IPR005526">
    <property type="entry name" value="Septum_form_inhib_MinC_C"/>
</dbReference>
<evidence type="ECO:0000259" key="6">
    <source>
        <dbReference type="Pfam" id="PF03775"/>
    </source>
</evidence>
<dbReference type="InterPro" id="IPR013033">
    <property type="entry name" value="MinC"/>
</dbReference>
<feature type="domain" description="Septum site-determining protein MinC N-terminal" evidence="7">
    <location>
        <begin position="4"/>
        <end position="83"/>
    </location>
</feature>
<dbReference type="GO" id="GO:0000902">
    <property type="term" value="P:cell morphogenesis"/>
    <property type="evidence" value="ECO:0007669"/>
    <property type="project" value="InterPro"/>
</dbReference>
<evidence type="ECO:0000313" key="9">
    <source>
        <dbReference type="Proteomes" id="UP000078582"/>
    </source>
</evidence>
<dbReference type="PANTHER" id="PTHR34108">
    <property type="entry name" value="SEPTUM SITE-DETERMINING PROTEIN MINC"/>
    <property type="match status" value="1"/>
</dbReference>
<dbReference type="GO" id="GO:1901891">
    <property type="term" value="P:regulation of cell septum assembly"/>
    <property type="evidence" value="ECO:0007669"/>
    <property type="project" value="InterPro"/>
</dbReference>
<dbReference type="Pfam" id="PF03775">
    <property type="entry name" value="MinC_C"/>
    <property type="match status" value="1"/>
</dbReference>
<evidence type="ECO:0000256" key="2">
    <source>
        <dbReference type="ARBA" id="ARBA00022618"/>
    </source>
</evidence>
<dbReference type="AlphaFoldDB" id="A0A192H4I4"/>